<accession>A0ABR9D085</accession>
<evidence type="ECO:0000313" key="2">
    <source>
        <dbReference type="EMBL" id="MBD9356216.1"/>
    </source>
</evidence>
<reference evidence="2 3" key="1">
    <citation type="submission" date="2020-09" db="EMBL/GenBank/DDBJ databases">
        <title>Methylomonas albis sp. nov. and Methylomonas fluvii sp. nov.: Two cold-adapted methanotrophs from the River Elbe and an amended description of Methylovulum psychrotolerans strain Eb1.</title>
        <authorList>
            <person name="Bussmann I.K."/>
            <person name="Klings K.-W."/>
            <person name="Warnstedt J."/>
            <person name="Hoppert M."/>
            <person name="Saborowski A."/>
            <person name="Horn F."/>
            <person name="Liebner S."/>
        </authorList>
    </citation>
    <scope>NUCLEOTIDE SEQUENCE [LARGE SCALE GENOMIC DNA]</scope>
    <source>
        <strain evidence="2 3">EbA</strain>
    </source>
</reference>
<protein>
    <submittedName>
        <fullName evidence="2">Glyoxalase</fullName>
    </submittedName>
</protein>
<dbReference type="SUPFAM" id="SSF54593">
    <property type="entry name" value="Glyoxalase/Bleomycin resistance protein/Dihydroxybiphenyl dioxygenase"/>
    <property type="match status" value="1"/>
</dbReference>
<feature type="domain" description="VOC" evidence="1">
    <location>
        <begin position="5"/>
        <end position="119"/>
    </location>
</feature>
<comment type="caution">
    <text evidence="2">The sequence shown here is derived from an EMBL/GenBank/DDBJ whole genome shotgun (WGS) entry which is preliminary data.</text>
</comment>
<sequence length="123" mass="13520">MRVVGIDHVQLAIPPEAESIARAFYGGLLELSEIPKPAQIALRGGVWFQCGSLQIHLGIDRNFNPAKKSHPALLIEGYEKLLKKLADAGCEVRKDTSIRDVTRCFTSDPFGNRIELISADTGF</sequence>
<organism evidence="2 3">
    <name type="scientific">Methylomonas albis</name>
    <dbReference type="NCBI Taxonomy" id="1854563"/>
    <lineage>
        <taxon>Bacteria</taxon>
        <taxon>Pseudomonadati</taxon>
        <taxon>Pseudomonadota</taxon>
        <taxon>Gammaproteobacteria</taxon>
        <taxon>Methylococcales</taxon>
        <taxon>Methylococcaceae</taxon>
        <taxon>Methylomonas</taxon>
    </lineage>
</organism>
<dbReference type="InterPro" id="IPR037523">
    <property type="entry name" value="VOC_core"/>
</dbReference>
<proteinExistence type="predicted"/>
<dbReference type="PANTHER" id="PTHR39175:SF1">
    <property type="entry name" value="FAMILY PROTEIN, PUTATIVE (AFU_ORTHOLOGUE AFUA_3G15060)-RELATED"/>
    <property type="match status" value="1"/>
</dbReference>
<dbReference type="InterPro" id="IPR029068">
    <property type="entry name" value="Glyas_Bleomycin-R_OHBP_Dase"/>
</dbReference>
<gene>
    <name evidence="2" type="ORF">IE877_09990</name>
</gene>
<dbReference type="Proteomes" id="UP000652176">
    <property type="component" value="Unassembled WGS sequence"/>
</dbReference>
<dbReference type="Gene3D" id="3.10.180.10">
    <property type="entry name" value="2,3-Dihydroxybiphenyl 1,2-Dioxygenase, domain 1"/>
    <property type="match status" value="1"/>
</dbReference>
<keyword evidence="3" id="KW-1185">Reference proteome</keyword>
<name>A0ABR9D085_9GAMM</name>
<evidence type="ECO:0000313" key="3">
    <source>
        <dbReference type="Proteomes" id="UP000652176"/>
    </source>
</evidence>
<dbReference type="EMBL" id="JACXSS010000001">
    <property type="protein sequence ID" value="MBD9356216.1"/>
    <property type="molecule type" value="Genomic_DNA"/>
</dbReference>
<dbReference type="PROSITE" id="PS51819">
    <property type="entry name" value="VOC"/>
    <property type="match status" value="1"/>
</dbReference>
<dbReference type="RefSeq" id="WP_192374590.1">
    <property type="nucleotide sequence ID" value="NZ_CAJHIV010000001.1"/>
</dbReference>
<dbReference type="PANTHER" id="PTHR39175">
    <property type="entry name" value="FAMILY PROTEIN, PUTATIVE (AFU_ORTHOLOGUE AFUA_3G15060)-RELATED"/>
    <property type="match status" value="1"/>
</dbReference>
<evidence type="ECO:0000259" key="1">
    <source>
        <dbReference type="PROSITE" id="PS51819"/>
    </source>
</evidence>